<feature type="region of interest" description="Disordered" evidence="1">
    <location>
        <begin position="37"/>
        <end position="85"/>
    </location>
</feature>
<dbReference type="AlphaFoldDB" id="A0A9Q3HV44"/>
<proteinExistence type="predicted"/>
<feature type="compositionally biased region" description="Basic residues" evidence="1">
    <location>
        <begin position="64"/>
        <end position="76"/>
    </location>
</feature>
<feature type="compositionally biased region" description="Pro residues" evidence="1">
    <location>
        <begin position="44"/>
        <end position="54"/>
    </location>
</feature>
<comment type="caution">
    <text evidence="2">The sequence shown here is derived from an EMBL/GenBank/DDBJ whole genome shotgun (WGS) entry which is preliminary data.</text>
</comment>
<protein>
    <submittedName>
        <fullName evidence="2">Uncharacterized protein</fullName>
    </submittedName>
</protein>
<evidence type="ECO:0000313" key="2">
    <source>
        <dbReference type="EMBL" id="MBW0518363.1"/>
    </source>
</evidence>
<accession>A0A9Q3HV44</accession>
<dbReference type="Proteomes" id="UP000765509">
    <property type="component" value="Unassembled WGS sequence"/>
</dbReference>
<evidence type="ECO:0000313" key="3">
    <source>
        <dbReference type="Proteomes" id="UP000765509"/>
    </source>
</evidence>
<organism evidence="2 3">
    <name type="scientific">Austropuccinia psidii MF-1</name>
    <dbReference type="NCBI Taxonomy" id="1389203"/>
    <lineage>
        <taxon>Eukaryota</taxon>
        <taxon>Fungi</taxon>
        <taxon>Dikarya</taxon>
        <taxon>Basidiomycota</taxon>
        <taxon>Pucciniomycotina</taxon>
        <taxon>Pucciniomycetes</taxon>
        <taxon>Pucciniales</taxon>
        <taxon>Sphaerophragmiaceae</taxon>
        <taxon>Austropuccinia</taxon>
    </lineage>
</organism>
<evidence type="ECO:0000256" key="1">
    <source>
        <dbReference type="SAM" id="MobiDB-lite"/>
    </source>
</evidence>
<name>A0A9Q3HV44_9BASI</name>
<sequence length="118" mass="14031">MKYYLTVRKLLGHTKSGKLLSRWHPLMEKKKMMLQTVEWREKIPPQPKQRPKPTPVATSSNSNMKKRQKTQKKGKGKAQATEPYSQGYRISKIQQDFMENVFQRARTMIEILRREEAR</sequence>
<gene>
    <name evidence="2" type="ORF">O181_058078</name>
</gene>
<reference evidence="2" key="1">
    <citation type="submission" date="2021-03" db="EMBL/GenBank/DDBJ databases">
        <title>Draft genome sequence of rust myrtle Austropuccinia psidii MF-1, a brazilian biotype.</title>
        <authorList>
            <person name="Quecine M.C."/>
            <person name="Pachon D.M.R."/>
            <person name="Bonatelli M.L."/>
            <person name="Correr F.H."/>
            <person name="Franceschini L.M."/>
            <person name="Leite T.F."/>
            <person name="Margarido G.R.A."/>
            <person name="Almeida C.A."/>
            <person name="Ferrarezi J.A."/>
            <person name="Labate C.A."/>
        </authorList>
    </citation>
    <scope>NUCLEOTIDE SEQUENCE</scope>
    <source>
        <strain evidence="2">MF-1</strain>
    </source>
</reference>
<dbReference type="EMBL" id="AVOT02026582">
    <property type="protein sequence ID" value="MBW0518363.1"/>
    <property type="molecule type" value="Genomic_DNA"/>
</dbReference>
<keyword evidence="3" id="KW-1185">Reference proteome</keyword>